<keyword evidence="2" id="KW-1185">Reference proteome</keyword>
<evidence type="ECO:0000313" key="2">
    <source>
        <dbReference type="Proteomes" id="UP000284892"/>
    </source>
</evidence>
<name>A0A420DLA8_9FLAO</name>
<dbReference type="Proteomes" id="UP000284892">
    <property type="component" value="Unassembled WGS sequence"/>
</dbReference>
<gene>
    <name evidence="1" type="ORF">BXY80_1998</name>
</gene>
<dbReference type="OrthoDB" id="1098521at2"/>
<dbReference type="EMBL" id="RAQJ01000003">
    <property type="protein sequence ID" value="RKE94981.1"/>
    <property type="molecule type" value="Genomic_DNA"/>
</dbReference>
<organism evidence="1 2">
    <name type="scientific">Ichthyenterobacterium magnum</name>
    <dbReference type="NCBI Taxonomy" id="1230530"/>
    <lineage>
        <taxon>Bacteria</taxon>
        <taxon>Pseudomonadati</taxon>
        <taxon>Bacteroidota</taxon>
        <taxon>Flavobacteriia</taxon>
        <taxon>Flavobacteriales</taxon>
        <taxon>Flavobacteriaceae</taxon>
        <taxon>Ichthyenterobacterium</taxon>
    </lineage>
</organism>
<protein>
    <submittedName>
        <fullName evidence="1">Uncharacterized protein</fullName>
    </submittedName>
</protein>
<comment type="caution">
    <text evidence="1">The sequence shown here is derived from an EMBL/GenBank/DDBJ whole genome shotgun (WGS) entry which is preliminary data.</text>
</comment>
<sequence length="163" mass="18525">MVLNSIEKLLEKYDNGETSLKEEQKLKDYFAQDDVAPHLESYKMMFQYFNTTKQELYTKDVPLKPKRNNLYKWISVAAVAVLMLGIFIPRDSQINSLAELTPEQLEAYSQTKEALAMLSSNFNEGTSGLNALKFAASSFDKGAEQMNYVGEFGKTTNKILKNK</sequence>
<reference evidence="1 2" key="1">
    <citation type="submission" date="2018-09" db="EMBL/GenBank/DDBJ databases">
        <title>Genomic Encyclopedia of Archaeal and Bacterial Type Strains, Phase II (KMG-II): from individual species to whole genera.</title>
        <authorList>
            <person name="Goeker M."/>
        </authorList>
    </citation>
    <scope>NUCLEOTIDE SEQUENCE [LARGE SCALE GENOMIC DNA]</scope>
    <source>
        <strain evidence="1 2">DSM 26283</strain>
    </source>
</reference>
<evidence type="ECO:0000313" key="1">
    <source>
        <dbReference type="EMBL" id="RKE94981.1"/>
    </source>
</evidence>
<proteinExistence type="predicted"/>
<dbReference type="RefSeq" id="WP_120201453.1">
    <property type="nucleotide sequence ID" value="NZ_RAQJ01000003.1"/>
</dbReference>
<dbReference type="AlphaFoldDB" id="A0A420DLA8"/>
<accession>A0A420DLA8</accession>